<dbReference type="Gene3D" id="1.10.10.710">
    <property type="entry name" value="PSPTO_1197 like"/>
    <property type="match status" value="1"/>
</dbReference>
<sequence length="114" mass="12272">MAVITKYVVVRNGKELDKEFLVKKEAEAYDRMLDAADNLAAFIKDAGLEIDLDNRTIDAISVFLAKNGPEVTRILKGLKPLAPPAHAPDGVKKEPPAAAARKKAPAAKAKPRGK</sequence>
<name>A0A5K7YNN6_9BACT</name>
<dbReference type="Proteomes" id="UP000427906">
    <property type="component" value="Chromosome"/>
</dbReference>
<evidence type="ECO:0008006" key="4">
    <source>
        <dbReference type="Google" id="ProtNLM"/>
    </source>
</evidence>
<evidence type="ECO:0000313" key="3">
    <source>
        <dbReference type="Proteomes" id="UP000427906"/>
    </source>
</evidence>
<protein>
    <recommendedName>
        <fullName evidence="4">YebG family protein</fullName>
    </recommendedName>
</protein>
<dbReference type="InterPro" id="IPR009813">
    <property type="entry name" value="Uncharacterised_YebG"/>
</dbReference>
<gene>
    <name evidence="2" type="ORF">DSCA_43480</name>
</gene>
<dbReference type="KEGG" id="dalk:DSCA_43480"/>
<evidence type="ECO:0000313" key="2">
    <source>
        <dbReference type="EMBL" id="BBO70418.1"/>
    </source>
</evidence>
<keyword evidence="3" id="KW-1185">Reference proteome</keyword>
<dbReference type="EMBL" id="AP021874">
    <property type="protein sequence ID" value="BBO70418.1"/>
    <property type="molecule type" value="Genomic_DNA"/>
</dbReference>
<proteinExistence type="predicted"/>
<organism evidence="2 3">
    <name type="scientific">Desulfosarcina alkanivorans</name>
    <dbReference type="NCBI Taxonomy" id="571177"/>
    <lineage>
        <taxon>Bacteria</taxon>
        <taxon>Pseudomonadati</taxon>
        <taxon>Thermodesulfobacteriota</taxon>
        <taxon>Desulfobacteria</taxon>
        <taxon>Desulfobacterales</taxon>
        <taxon>Desulfosarcinaceae</taxon>
        <taxon>Desulfosarcina</taxon>
    </lineage>
</organism>
<dbReference type="InterPro" id="IPR038627">
    <property type="entry name" value="YebG-like_sf"/>
</dbReference>
<evidence type="ECO:0000256" key="1">
    <source>
        <dbReference type="SAM" id="MobiDB-lite"/>
    </source>
</evidence>
<accession>A0A5K7YNN6</accession>
<dbReference type="Pfam" id="PF07130">
    <property type="entry name" value="YebG"/>
    <property type="match status" value="1"/>
</dbReference>
<feature type="region of interest" description="Disordered" evidence="1">
    <location>
        <begin position="82"/>
        <end position="114"/>
    </location>
</feature>
<dbReference type="AlphaFoldDB" id="A0A5K7YNN6"/>
<reference evidence="2 3" key="1">
    <citation type="submission" date="2019-11" db="EMBL/GenBank/DDBJ databases">
        <title>Comparative genomics of hydrocarbon-degrading Desulfosarcina strains.</title>
        <authorList>
            <person name="Watanabe M."/>
            <person name="Kojima H."/>
            <person name="Fukui M."/>
        </authorList>
    </citation>
    <scope>NUCLEOTIDE SEQUENCE [LARGE SCALE GENOMIC DNA]</scope>
    <source>
        <strain evidence="2 3">PL12</strain>
    </source>
</reference>
<dbReference type="OrthoDB" id="6415307at2"/>
<dbReference type="RefSeq" id="WP_155318369.1">
    <property type="nucleotide sequence ID" value="NZ_AP021874.1"/>
</dbReference>
<feature type="compositionally biased region" description="Basic residues" evidence="1">
    <location>
        <begin position="100"/>
        <end position="114"/>
    </location>
</feature>